<comment type="caution">
    <text evidence="1">The sequence shown here is derived from an EMBL/GenBank/DDBJ whole genome shotgun (WGS) entry which is preliminary data.</text>
</comment>
<feature type="non-terminal residue" evidence="1">
    <location>
        <position position="119"/>
    </location>
</feature>
<name>X1R5R6_9ZZZZ</name>
<proteinExistence type="predicted"/>
<accession>X1R5R6</accession>
<reference evidence="1" key="1">
    <citation type="journal article" date="2014" name="Front. Microbiol.">
        <title>High frequency of phylogenetically diverse reductive dehalogenase-homologous genes in deep subseafloor sedimentary metagenomes.</title>
        <authorList>
            <person name="Kawai M."/>
            <person name="Futagami T."/>
            <person name="Toyoda A."/>
            <person name="Takaki Y."/>
            <person name="Nishi S."/>
            <person name="Hori S."/>
            <person name="Arai W."/>
            <person name="Tsubouchi T."/>
            <person name="Morono Y."/>
            <person name="Uchiyama I."/>
            <person name="Ito T."/>
            <person name="Fujiyama A."/>
            <person name="Inagaki F."/>
            <person name="Takami H."/>
        </authorList>
    </citation>
    <scope>NUCLEOTIDE SEQUENCE</scope>
    <source>
        <strain evidence="1">Expedition CK06-06</strain>
    </source>
</reference>
<dbReference type="EMBL" id="BARW01014452">
    <property type="protein sequence ID" value="GAI75888.1"/>
    <property type="molecule type" value="Genomic_DNA"/>
</dbReference>
<sequence length="119" mass="13158">MSRELLPGELSWADSYIIDLLSEEEKYQDELKALTSSAVMGAIASVAEISEEIAQGFLETYHKALDSTSRPLVVVDENVDDIIIPVYPTIYPPPPIVNTWVDENDFNARLAALAAQYNA</sequence>
<dbReference type="AlphaFoldDB" id="X1R5R6"/>
<organism evidence="1">
    <name type="scientific">marine sediment metagenome</name>
    <dbReference type="NCBI Taxonomy" id="412755"/>
    <lineage>
        <taxon>unclassified sequences</taxon>
        <taxon>metagenomes</taxon>
        <taxon>ecological metagenomes</taxon>
    </lineage>
</organism>
<gene>
    <name evidence="1" type="ORF">S12H4_25614</name>
</gene>
<evidence type="ECO:0000313" key="1">
    <source>
        <dbReference type="EMBL" id="GAI75888.1"/>
    </source>
</evidence>
<protein>
    <submittedName>
        <fullName evidence="1">Uncharacterized protein</fullName>
    </submittedName>
</protein>